<name>A0A9X2E559_9NOCA</name>
<dbReference type="Pfam" id="PF02223">
    <property type="entry name" value="Thymidylate_kin"/>
    <property type="match status" value="1"/>
</dbReference>
<protein>
    <submittedName>
        <fullName evidence="2">AAA family ATPase</fullName>
    </submittedName>
</protein>
<dbReference type="InterPro" id="IPR039430">
    <property type="entry name" value="Thymidylate_kin-like_dom"/>
</dbReference>
<reference evidence="2" key="1">
    <citation type="submission" date="2022-06" db="EMBL/GenBank/DDBJ databases">
        <title>Novel species in genus nocardia.</title>
        <authorList>
            <person name="Li F."/>
        </authorList>
    </citation>
    <scope>NUCLEOTIDE SEQUENCE</scope>
    <source>
        <strain evidence="2">CDC141</strain>
    </source>
</reference>
<dbReference type="AlphaFoldDB" id="A0A9X2E559"/>
<sequence>MLIALEGPAGTGKSTLRDHLLTNLSHNTIVHFGQFSWLSLPATRILVALRAGHPRIDEKTAVAAALDDLALHHRHNLAPAARIGHVLADRHVMSTACLLALTYQRPVETYLTALAADPAVQPRLTILLTTPADACRNRLACRPTAHRLIDDPALAAELHQLYQQAGNHWAHLTGRPLWRRSLLTPADTRHTVTDIVAYLRSTLPGGSR</sequence>
<keyword evidence="3" id="KW-1185">Reference proteome</keyword>
<dbReference type="EMBL" id="JAMRXG010000005">
    <property type="protein sequence ID" value="MCM6774507.1"/>
    <property type="molecule type" value="Genomic_DNA"/>
</dbReference>
<dbReference type="InterPro" id="IPR027417">
    <property type="entry name" value="P-loop_NTPase"/>
</dbReference>
<proteinExistence type="predicted"/>
<evidence type="ECO:0000313" key="2">
    <source>
        <dbReference type="EMBL" id="MCM6774507.1"/>
    </source>
</evidence>
<dbReference type="Gene3D" id="3.40.50.300">
    <property type="entry name" value="P-loop containing nucleotide triphosphate hydrolases"/>
    <property type="match status" value="1"/>
</dbReference>
<dbReference type="RefSeq" id="WP_251912170.1">
    <property type="nucleotide sequence ID" value="NZ_JAMRXG010000005.1"/>
</dbReference>
<accession>A0A9X2E559</accession>
<dbReference type="Proteomes" id="UP001139157">
    <property type="component" value="Unassembled WGS sequence"/>
</dbReference>
<dbReference type="SUPFAM" id="SSF52540">
    <property type="entry name" value="P-loop containing nucleoside triphosphate hydrolases"/>
    <property type="match status" value="1"/>
</dbReference>
<feature type="domain" description="Thymidylate kinase-like" evidence="1">
    <location>
        <begin position="5"/>
        <end position="146"/>
    </location>
</feature>
<evidence type="ECO:0000313" key="3">
    <source>
        <dbReference type="Proteomes" id="UP001139157"/>
    </source>
</evidence>
<evidence type="ECO:0000259" key="1">
    <source>
        <dbReference type="Pfam" id="PF02223"/>
    </source>
</evidence>
<organism evidence="2 3">
    <name type="scientific">Nocardia pulmonis</name>
    <dbReference type="NCBI Taxonomy" id="2951408"/>
    <lineage>
        <taxon>Bacteria</taxon>
        <taxon>Bacillati</taxon>
        <taxon>Actinomycetota</taxon>
        <taxon>Actinomycetes</taxon>
        <taxon>Mycobacteriales</taxon>
        <taxon>Nocardiaceae</taxon>
        <taxon>Nocardia</taxon>
    </lineage>
</organism>
<gene>
    <name evidence="2" type="ORF">NDR86_13580</name>
</gene>
<comment type="caution">
    <text evidence="2">The sequence shown here is derived from an EMBL/GenBank/DDBJ whole genome shotgun (WGS) entry which is preliminary data.</text>
</comment>